<feature type="transmembrane region" description="Helical" evidence="10">
    <location>
        <begin position="387"/>
        <end position="408"/>
    </location>
</feature>
<dbReference type="PANTHER" id="PTHR43427">
    <property type="entry name" value="CHLORIDE CHANNEL PROTEIN CLC-E"/>
    <property type="match status" value="1"/>
</dbReference>
<keyword evidence="8" id="KW-0868">Chloride</keyword>
<keyword evidence="4 10" id="KW-1133">Transmembrane helix</keyword>
<evidence type="ECO:0000256" key="8">
    <source>
        <dbReference type="ARBA" id="ARBA00023214"/>
    </source>
</evidence>
<name>A0A385SNS0_9BACT</name>
<feature type="transmembrane region" description="Helical" evidence="10">
    <location>
        <begin position="188"/>
        <end position="205"/>
    </location>
</feature>
<keyword evidence="12" id="KW-1185">Reference proteome</keyword>
<evidence type="ECO:0000256" key="3">
    <source>
        <dbReference type="ARBA" id="ARBA00022692"/>
    </source>
</evidence>
<keyword evidence="2" id="KW-0813">Transport</keyword>
<dbReference type="OrthoDB" id="9812438at2"/>
<feature type="transmembrane region" description="Helical" evidence="10">
    <location>
        <begin position="225"/>
        <end position="245"/>
    </location>
</feature>
<protein>
    <submittedName>
        <fullName evidence="11">Chloride channel protein</fullName>
    </submittedName>
</protein>
<proteinExistence type="predicted"/>
<keyword evidence="9" id="KW-0407">Ion channel</keyword>
<dbReference type="GO" id="GO:0034707">
    <property type="term" value="C:chloride channel complex"/>
    <property type="evidence" value="ECO:0007669"/>
    <property type="project" value="UniProtKB-KW"/>
</dbReference>
<dbReference type="PRINTS" id="PR00762">
    <property type="entry name" value="CLCHANNEL"/>
</dbReference>
<dbReference type="KEGG" id="chk:D4L85_20530"/>
<keyword evidence="5" id="KW-0406">Ion transport</keyword>
<dbReference type="Proteomes" id="UP000266183">
    <property type="component" value="Chromosome"/>
</dbReference>
<dbReference type="PANTHER" id="PTHR43427:SF6">
    <property type="entry name" value="CHLORIDE CHANNEL PROTEIN CLC-E"/>
    <property type="match status" value="1"/>
</dbReference>
<gene>
    <name evidence="11" type="ORF">D4L85_20530</name>
</gene>
<reference evidence="12" key="1">
    <citation type="submission" date="2018-09" db="EMBL/GenBank/DDBJ databases">
        <title>Chryseolinea sp. KIS68-18 isolated from soil.</title>
        <authorList>
            <person name="Weon H.-Y."/>
            <person name="Kwon S.-W."/>
            <person name="Lee S.A."/>
        </authorList>
    </citation>
    <scope>NUCLEOTIDE SEQUENCE [LARGE SCALE GENOMIC DNA]</scope>
    <source>
        <strain evidence="12">KIS68-18</strain>
    </source>
</reference>
<feature type="transmembrane region" description="Helical" evidence="10">
    <location>
        <begin position="108"/>
        <end position="132"/>
    </location>
</feature>
<evidence type="ECO:0000256" key="4">
    <source>
        <dbReference type="ARBA" id="ARBA00022989"/>
    </source>
</evidence>
<dbReference type="InterPro" id="IPR050368">
    <property type="entry name" value="ClC-type_chloride_channel"/>
</dbReference>
<dbReference type="GO" id="GO:0005254">
    <property type="term" value="F:chloride channel activity"/>
    <property type="evidence" value="ECO:0007669"/>
    <property type="project" value="UniProtKB-KW"/>
</dbReference>
<dbReference type="AlphaFoldDB" id="A0A385SNS0"/>
<feature type="transmembrane region" description="Helical" evidence="10">
    <location>
        <begin position="257"/>
        <end position="279"/>
    </location>
</feature>
<dbReference type="InterPro" id="IPR014743">
    <property type="entry name" value="Cl-channel_core"/>
</dbReference>
<feature type="transmembrane region" description="Helical" evidence="10">
    <location>
        <begin position="152"/>
        <end position="176"/>
    </location>
</feature>
<comment type="subcellular location">
    <subcellularLocation>
        <location evidence="1">Membrane</location>
        <topology evidence="1">Multi-pass membrane protein</topology>
    </subcellularLocation>
</comment>
<evidence type="ECO:0000256" key="2">
    <source>
        <dbReference type="ARBA" id="ARBA00022448"/>
    </source>
</evidence>
<dbReference type="Gene3D" id="1.10.3080.10">
    <property type="entry name" value="Clc chloride channel"/>
    <property type="match status" value="1"/>
</dbReference>
<dbReference type="CDD" id="cd00400">
    <property type="entry name" value="Voltage_gated_ClC"/>
    <property type="match status" value="1"/>
</dbReference>
<dbReference type="SUPFAM" id="SSF81340">
    <property type="entry name" value="Clc chloride channel"/>
    <property type="match status" value="1"/>
</dbReference>
<accession>A0A385SNS0</accession>
<dbReference type="EMBL" id="CP032382">
    <property type="protein sequence ID" value="AYB32819.1"/>
    <property type="molecule type" value="Genomic_DNA"/>
</dbReference>
<evidence type="ECO:0000256" key="9">
    <source>
        <dbReference type="ARBA" id="ARBA00023303"/>
    </source>
</evidence>
<evidence type="ECO:0000256" key="6">
    <source>
        <dbReference type="ARBA" id="ARBA00023136"/>
    </source>
</evidence>
<dbReference type="RefSeq" id="WP_119756067.1">
    <property type="nucleotide sequence ID" value="NZ_CP032382.1"/>
</dbReference>
<evidence type="ECO:0000256" key="10">
    <source>
        <dbReference type="SAM" id="Phobius"/>
    </source>
</evidence>
<sequence>MRREYSLKFKKLKRIPALVLASVTIGVLSALLTDTLKLVTEHYEGQLYDRFLEHNALIIALPFAGFIAILLLRHFLFRNTVNKGMREAMDCLSARTKYLPAYKIPSHYFNGFLTVIFGGSTGIEVSTVVATATVGSLSSQKTTWLKRYKNELICAGIAAGITALFNAPLAGVVFAMEVFAQKINKRHLLSTGAAAFTAYAVNLGLGDEPVFRLTVTHWNTFAMPYFVLLGVLAGVFSTLLTRSIVWVKDFSQIIENTFVKILLVSAVISVFIFMFPNLYGEGYSSINAMENSPVTTQALLSLALVLMIKPVVTSLTLSAGGDGGVFAPSLFMGAFLGFLMASLLNTYFHAGVVPVNFIVIGMAALLSGSIHAPLTSIFLLCAVTGNYTLFVPIVVASVVAKIVARLILPYTVYSYSPVYRK</sequence>
<organism evidence="11 12">
    <name type="scientific">Chryseolinea soli</name>
    <dbReference type="NCBI Taxonomy" id="2321403"/>
    <lineage>
        <taxon>Bacteria</taxon>
        <taxon>Pseudomonadati</taxon>
        <taxon>Bacteroidota</taxon>
        <taxon>Cytophagia</taxon>
        <taxon>Cytophagales</taxon>
        <taxon>Fulvivirgaceae</taxon>
        <taxon>Chryseolinea</taxon>
    </lineage>
</organism>
<evidence type="ECO:0000313" key="12">
    <source>
        <dbReference type="Proteomes" id="UP000266183"/>
    </source>
</evidence>
<feature type="transmembrane region" description="Helical" evidence="10">
    <location>
        <begin position="299"/>
        <end position="318"/>
    </location>
</feature>
<dbReference type="InterPro" id="IPR001807">
    <property type="entry name" value="ClC"/>
</dbReference>
<evidence type="ECO:0000256" key="7">
    <source>
        <dbReference type="ARBA" id="ARBA00023173"/>
    </source>
</evidence>
<dbReference type="Pfam" id="PF00654">
    <property type="entry name" value="Voltage_CLC"/>
    <property type="match status" value="1"/>
</dbReference>
<evidence type="ECO:0000256" key="5">
    <source>
        <dbReference type="ARBA" id="ARBA00023065"/>
    </source>
</evidence>
<feature type="transmembrane region" description="Helical" evidence="10">
    <location>
        <begin position="356"/>
        <end position="380"/>
    </location>
</feature>
<feature type="transmembrane region" description="Helical" evidence="10">
    <location>
        <begin position="330"/>
        <end position="350"/>
    </location>
</feature>
<keyword evidence="3 10" id="KW-0812">Transmembrane</keyword>
<evidence type="ECO:0000256" key="1">
    <source>
        <dbReference type="ARBA" id="ARBA00004141"/>
    </source>
</evidence>
<evidence type="ECO:0000313" key="11">
    <source>
        <dbReference type="EMBL" id="AYB32819.1"/>
    </source>
</evidence>
<feature type="transmembrane region" description="Helical" evidence="10">
    <location>
        <begin position="57"/>
        <end position="76"/>
    </location>
</feature>
<keyword evidence="7" id="KW-0869">Chloride channel</keyword>
<keyword evidence="6 10" id="KW-0472">Membrane</keyword>